<dbReference type="EMBL" id="JARK01001589">
    <property type="protein sequence ID" value="EYB88029.1"/>
    <property type="molecule type" value="Genomic_DNA"/>
</dbReference>
<dbReference type="Proteomes" id="UP000024635">
    <property type="component" value="Unassembled WGS sequence"/>
</dbReference>
<evidence type="ECO:0000256" key="1">
    <source>
        <dbReference type="ARBA" id="ARBA00022737"/>
    </source>
</evidence>
<proteinExistence type="predicted"/>
<gene>
    <name evidence="5" type="primary">Acey_s0253.g261</name>
    <name evidence="5" type="synonym">Acey-mlc-3</name>
    <name evidence="5" type="ORF">Y032_0253g261</name>
</gene>
<sequence length="301" mass="33673">MRAVVTSVLDSRVRQISTTSPSLLSATVSAPCSARSGASLVEQTLGDRRICVSGIGELSERYYIRTRPSSRIKIDAPGRSAGEEVSRCTLPLAEWDSSRVVVAPPKHTTPCRLKVHQLKEIFNLYDEELDGKIDGTQIGDVVRAAGLKPTNAMVTKASGQEFKRKGEKRITFEEWLPIFEQLSKEKEQGTYADFVEGLKVFDKEECGKILSAELRHILLALGERLTADEVDEILKGAEDAEGLIKYEAHVSATARFWEEIPGLHIFTRVFPRRPNYFHCRFHQEGSGWSVPRLRLSTSLML</sequence>
<evidence type="ECO:0000313" key="6">
    <source>
        <dbReference type="Proteomes" id="UP000024635"/>
    </source>
</evidence>
<accession>A0A016SCP6</accession>
<dbReference type="Gene3D" id="1.10.238.10">
    <property type="entry name" value="EF-hand"/>
    <property type="match status" value="2"/>
</dbReference>
<evidence type="ECO:0000313" key="5">
    <source>
        <dbReference type="EMBL" id="EYB88029.1"/>
    </source>
</evidence>
<name>A0A016SCP6_9BILA</name>
<keyword evidence="1" id="KW-0677">Repeat</keyword>
<dbReference type="PROSITE" id="PS50222">
    <property type="entry name" value="EF_HAND_2"/>
    <property type="match status" value="1"/>
</dbReference>
<keyword evidence="3" id="KW-0505">Motor protein</keyword>
<dbReference type="STRING" id="53326.A0A016SCP6"/>
<protein>
    <recommendedName>
        <fullName evidence="4">EF-hand domain-containing protein</fullName>
    </recommendedName>
</protein>
<evidence type="ECO:0000256" key="2">
    <source>
        <dbReference type="ARBA" id="ARBA00023123"/>
    </source>
</evidence>
<dbReference type="OrthoDB" id="26525at2759"/>
<evidence type="ECO:0000256" key="3">
    <source>
        <dbReference type="ARBA" id="ARBA00023175"/>
    </source>
</evidence>
<dbReference type="GO" id="GO:0005859">
    <property type="term" value="C:muscle myosin complex"/>
    <property type="evidence" value="ECO:0007669"/>
    <property type="project" value="TreeGrafter"/>
</dbReference>
<dbReference type="InterPro" id="IPR050230">
    <property type="entry name" value="CALM/Myosin/TropC-like"/>
</dbReference>
<dbReference type="InterPro" id="IPR002048">
    <property type="entry name" value="EF_hand_dom"/>
</dbReference>
<dbReference type="SUPFAM" id="SSF47473">
    <property type="entry name" value="EF-hand"/>
    <property type="match status" value="1"/>
</dbReference>
<dbReference type="PANTHER" id="PTHR23048">
    <property type="entry name" value="MYOSIN LIGHT CHAIN 1, 3"/>
    <property type="match status" value="1"/>
</dbReference>
<dbReference type="PANTHER" id="PTHR23048:SF33">
    <property type="entry name" value="MYOSIN LIGHT CHAIN ALKALI"/>
    <property type="match status" value="1"/>
</dbReference>
<reference evidence="6" key="1">
    <citation type="journal article" date="2015" name="Nat. Genet.">
        <title>The genome and transcriptome of the zoonotic hookworm Ancylostoma ceylanicum identify infection-specific gene families.</title>
        <authorList>
            <person name="Schwarz E.M."/>
            <person name="Hu Y."/>
            <person name="Antoshechkin I."/>
            <person name="Miller M.M."/>
            <person name="Sternberg P.W."/>
            <person name="Aroian R.V."/>
        </authorList>
    </citation>
    <scope>NUCLEOTIDE SEQUENCE</scope>
    <source>
        <strain evidence="6">HY135</strain>
    </source>
</reference>
<dbReference type="GO" id="GO:0005509">
    <property type="term" value="F:calcium ion binding"/>
    <property type="evidence" value="ECO:0007669"/>
    <property type="project" value="InterPro"/>
</dbReference>
<dbReference type="FunFam" id="1.10.238.10:FF:000001">
    <property type="entry name" value="Calmodulin 1"/>
    <property type="match status" value="1"/>
</dbReference>
<evidence type="ECO:0000259" key="4">
    <source>
        <dbReference type="PROSITE" id="PS50222"/>
    </source>
</evidence>
<organism evidence="5 6">
    <name type="scientific">Ancylostoma ceylanicum</name>
    <dbReference type="NCBI Taxonomy" id="53326"/>
    <lineage>
        <taxon>Eukaryota</taxon>
        <taxon>Metazoa</taxon>
        <taxon>Ecdysozoa</taxon>
        <taxon>Nematoda</taxon>
        <taxon>Chromadorea</taxon>
        <taxon>Rhabditida</taxon>
        <taxon>Rhabditina</taxon>
        <taxon>Rhabditomorpha</taxon>
        <taxon>Strongyloidea</taxon>
        <taxon>Ancylostomatidae</taxon>
        <taxon>Ancylostomatinae</taxon>
        <taxon>Ancylostoma</taxon>
    </lineage>
</organism>
<keyword evidence="6" id="KW-1185">Reference proteome</keyword>
<comment type="caution">
    <text evidence="5">The sequence shown here is derived from an EMBL/GenBank/DDBJ whole genome shotgun (WGS) entry which is preliminary data.</text>
</comment>
<feature type="domain" description="EF-hand" evidence="4">
    <location>
        <begin position="113"/>
        <end position="148"/>
    </location>
</feature>
<dbReference type="InterPro" id="IPR011992">
    <property type="entry name" value="EF-hand-dom_pair"/>
</dbReference>
<keyword evidence="2" id="KW-0518">Myosin</keyword>
<dbReference type="AlphaFoldDB" id="A0A016SCP6"/>